<feature type="region of interest" description="Disordered" evidence="2">
    <location>
        <begin position="1"/>
        <end position="51"/>
    </location>
</feature>
<feature type="domain" description="C2H2-type" evidence="3">
    <location>
        <begin position="98"/>
        <end position="126"/>
    </location>
</feature>
<keyword evidence="1" id="KW-0479">Metal-binding</keyword>
<evidence type="ECO:0000313" key="4">
    <source>
        <dbReference type="EMBL" id="KAK4226270.1"/>
    </source>
</evidence>
<feature type="compositionally biased region" description="Polar residues" evidence="2">
    <location>
        <begin position="1"/>
        <end position="14"/>
    </location>
</feature>
<gene>
    <name evidence="4" type="ORF">QBC38DRAFT_529191</name>
</gene>
<keyword evidence="1" id="KW-0862">Zinc</keyword>
<comment type="caution">
    <text evidence="4">The sequence shown here is derived from an EMBL/GenBank/DDBJ whole genome shotgun (WGS) entry which is preliminary data.</text>
</comment>
<dbReference type="Gene3D" id="3.30.160.60">
    <property type="entry name" value="Classic Zinc Finger"/>
    <property type="match status" value="1"/>
</dbReference>
<keyword evidence="1" id="KW-0863">Zinc-finger</keyword>
<keyword evidence="5" id="KW-1185">Reference proteome</keyword>
<dbReference type="AlphaFoldDB" id="A0AAN7BMY7"/>
<dbReference type="SMART" id="SM00355">
    <property type="entry name" value="ZnF_C2H2"/>
    <property type="match status" value="3"/>
</dbReference>
<evidence type="ECO:0000256" key="2">
    <source>
        <dbReference type="SAM" id="MobiDB-lite"/>
    </source>
</evidence>
<dbReference type="GO" id="GO:0008270">
    <property type="term" value="F:zinc ion binding"/>
    <property type="evidence" value="ECO:0007669"/>
    <property type="project" value="UniProtKB-KW"/>
</dbReference>
<evidence type="ECO:0000313" key="5">
    <source>
        <dbReference type="Proteomes" id="UP001301958"/>
    </source>
</evidence>
<evidence type="ECO:0000256" key="1">
    <source>
        <dbReference type="PROSITE-ProRule" id="PRU00042"/>
    </source>
</evidence>
<proteinExistence type="predicted"/>
<evidence type="ECO:0000259" key="3">
    <source>
        <dbReference type="PROSITE" id="PS50157"/>
    </source>
</evidence>
<feature type="compositionally biased region" description="Low complexity" evidence="2">
    <location>
        <begin position="27"/>
        <end position="50"/>
    </location>
</feature>
<sequence>MVPDPNYTTFTPSQDLVPFATPGLTYTTTSSPNSTSQPPTTSDTDSSSDTADITHYTKKRENQKWFFFCTWPSCKRPDKAYEQLCQLRRHRRSEVKPIKCEFCGQGFQQPKDLARHKKTNHSDKKEVLTDPKVKKQQRKCRYCGRSGRYDNMKRHEENVHPDRVMGL</sequence>
<organism evidence="4 5">
    <name type="scientific">Podospora fimiseda</name>
    <dbReference type="NCBI Taxonomy" id="252190"/>
    <lineage>
        <taxon>Eukaryota</taxon>
        <taxon>Fungi</taxon>
        <taxon>Dikarya</taxon>
        <taxon>Ascomycota</taxon>
        <taxon>Pezizomycotina</taxon>
        <taxon>Sordariomycetes</taxon>
        <taxon>Sordariomycetidae</taxon>
        <taxon>Sordariales</taxon>
        <taxon>Podosporaceae</taxon>
        <taxon>Podospora</taxon>
    </lineage>
</organism>
<dbReference type="InterPro" id="IPR013087">
    <property type="entry name" value="Znf_C2H2_type"/>
</dbReference>
<accession>A0AAN7BMY7</accession>
<dbReference type="SUPFAM" id="SSF57667">
    <property type="entry name" value="beta-beta-alpha zinc fingers"/>
    <property type="match status" value="1"/>
</dbReference>
<dbReference type="PROSITE" id="PS00028">
    <property type="entry name" value="ZINC_FINGER_C2H2_1"/>
    <property type="match status" value="1"/>
</dbReference>
<dbReference type="InterPro" id="IPR036236">
    <property type="entry name" value="Znf_C2H2_sf"/>
</dbReference>
<dbReference type="EMBL" id="MU865350">
    <property type="protein sequence ID" value="KAK4226270.1"/>
    <property type="molecule type" value="Genomic_DNA"/>
</dbReference>
<dbReference type="PROSITE" id="PS50157">
    <property type="entry name" value="ZINC_FINGER_C2H2_2"/>
    <property type="match status" value="1"/>
</dbReference>
<dbReference type="Pfam" id="PF00096">
    <property type="entry name" value="zf-C2H2"/>
    <property type="match status" value="1"/>
</dbReference>
<reference evidence="4" key="2">
    <citation type="submission" date="2023-05" db="EMBL/GenBank/DDBJ databases">
        <authorList>
            <consortium name="Lawrence Berkeley National Laboratory"/>
            <person name="Steindorff A."/>
            <person name="Hensen N."/>
            <person name="Bonometti L."/>
            <person name="Westerberg I."/>
            <person name="Brannstrom I.O."/>
            <person name="Guillou S."/>
            <person name="Cros-Aarteil S."/>
            <person name="Calhoun S."/>
            <person name="Haridas S."/>
            <person name="Kuo A."/>
            <person name="Mondo S."/>
            <person name="Pangilinan J."/>
            <person name="Riley R."/>
            <person name="Labutti K."/>
            <person name="Andreopoulos B."/>
            <person name="Lipzen A."/>
            <person name="Chen C."/>
            <person name="Yanf M."/>
            <person name="Daum C."/>
            <person name="Ng V."/>
            <person name="Clum A."/>
            <person name="Ohm R."/>
            <person name="Martin F."/>
            <person name="Silar P."/>
            <person name="Natvig D."/>
            <person name="Lalanne C."/>
            <person name="Gautier V."/>
            <person name="Ament-Velasquez S.L."/>
            <person name="Kruys A."/>
            <person name="Hutchinson M.I."/>
            <person name="Powell A.J."/>
            <person name="Barry K."/>
            <person name="Miller A.N."/>
            <person name="Grigoriev I.V."/>
            <person name="Debuchy R."/>
            <person name="Gladieux P."/>
            <person name="Thoren M.H."/>
            <person name="Johannesson H."/>
        </authorList>
    </citation>
    <scope>NUCLEOTIDE SEQUENCE</scope>
    <source>
        <strain evidence="4">CBS 990.96</strain>
    </source>
</reference>
<reference evidence="4" key="1">
    <citation type="journal article" date="2023" name="Mol. Phylogenet. Evol.">
        <title>Genome-scale phylogeny and comparative genomics of the fungal order Sordariales.</title>
        <authorList>
            <person name="Hensen N."/>
            <person name="Bonometti L."/>
            <person name="Westerberg I."/>
            <person name="Brannstrom I.O."/>
            <person name="Guillou S."/>
            <person name="Cros-Aarteil S."/>
            <person name="Calhoun S."/>
            <person name="Haridas S."/>
            <person name="Kuo A."/>
            <person name="Mondo S."/>
            <person name="Pangilinan J."/>
            <person name="Riley R."/>
            <person name="LaButti K."/>
            <person name="Andreopoulos B."/>
            <person name="Lipzen A."/>
            <person name="Chen C."/>
            <person name="Yan M."/>
            <person name="Daum C."/>
            <person name="Ng V."/>
            <person name="Clum A."/>
            <person name="Steindorff A."/>
            <person name="Ohm R.A."/>
            <person name="Martin F."/>
            <person name="Silar P."/>
            <person name="Natvig D.O."/>
            <person name="Lalanne C."/>
            <person name="Gautier V."/>
            <person name="Ament-Velasquez S.L."/>
            <person name="Kruys A."/>
            <person name="Hutchinson M.I."/>
            <person name="Powell A.J."/>
            <person name="Barry K."/>
            <person name="Miller A.N."/>
            <person name="Grigoriev I.V."/>
            <person name="Debuchy R."/>
            <person name="Gladieux P."/>
            <person name="Hiltunen Thoren M."/>
            <person name="Johannesson H."/>
        </authorList>
    </citation>
    <scope>NUCLEOTIDE SEQUENCE</scope>
    <source>
        <strain evidence="4">CBS 990.96</strain>
    </source>
</reference>
<protein>
    <recommendedName>
        <fullName evidence="3">C2H2-type domain-containing protein</fullName>
    </recommendedName>
</protein>
<name>A0AAN7BMY7_9PEZI</name>
<dbReference type="Proteomes" id="UP001301958">
    <property type="component" value="Unassembled WGS sequence"/>
</dbReference>